<dbReference type="EMBL" id="JALJOQ010000027">
    <property type="protein sequence ID" value="KAK9808120.1"/>
    <property type="molecule type" value="Genomic_DNA"/>
</dbReference>
<sequence length="403" mass="43699">MAYRVVRDPSAYQPAIQPWLARASKHAEKGLPEAARPAPCKAILDFQATHPDGVNIQLGAEAKKQLFMLDSKIHYLNHGAYGACLRVAAEAQQEFRRQLENEPTMFLEASVFDSLQVAREEVASLIHADSRDVVPLTNATVAVNTIVAGVLRREDTDRDLIMVTSNTYNAVKNLAFHAAAQQSMGVLEVQLPLDTLLQGDKGILAAFAEALTAHGSKVRLAILDHVASFPPVHMPIRELVGMCRKAGAKVLVDGAHAVGAVDLDVPSLGAEYYTANLHKWLCTAKGAAFLWVARAEQDHIRPLVISHGCGQGFMAEFLWQGTQDWSAWLSVPAAIAVYRSIGFDRIRRYNALRLESAAQLLKTGWCTDLVLGVKAGSACMAAVPLPPLASFPTVVAAPPDKQF</sequence>
<dbReference type="SUPFAM" id="SSF53383">
    <property type="entry name" value="PLP-dependent transferases"/>
    <property type="match status" value="1"/>
</dbReference>
<dbReference type="InterPro" id="IPR000192">
    <property type="entry name" value="Aminotrans_V_dom"/>
</dbReference>
<comment type="caution">
    <text evidence="3">The sequence shown here is derived from an EMBL/GenBank/DDBJ whole genome shotgun (WGS) entry which is preliminary data.</text>
</comment>
<accession>A0AAW1PE50</accession>
<dbReference type="PANTHER" id="PTHR43092">
    <property type="entry name" value="L-CYSTEINE DESULFHYDRASE"/>
    <property type="match status" value="1"/>
</dbReference>
<feature type="domain" description="Aminotransferase class V" evidence="2">
    <location>
        <begin position="104"/>
        <end position="362"/>
    </location>
</feature>
<organism evidence="3 4">
    <name type="scientific">Symbiochloris irregularis</name>
    <dbReference type="NCBI Taxonomy" id="706552"/>
    <lineage>
        <taxon>Eukaryota</taxon>
        <taxon>Viridiplantae</taxon>
        <taxon>Chlorophyta</taxon>
        <taxon>core chlorophytes</taxon>
        <taxon>Trebouxiophyceae</taxon>
        <taxon>Trebouxiales</taxon>
        <taxon>Trebouxiaceae</taxon>
        <taxon>Symbiochloris</taxon>
    </lineage>
</organism>
<dbReference type="PANTHER" id="PTHR43092:SF2">
    <property type="entry name" value="HERCYNYLCYSTEINE SULFOXIDE LYASE"/>
    <property type="match status" value="1"/>
</dbReference>
<keyword evidence="1" id="KW-0663">Pyridoxal phosphate</keyword>
<protein>
    <recommendedName>
        <fullName evidence="2">Aminotransferase class V domain-containing protein</fullName>
    </recommendedName>
</protein>
<dbReference type="Proteomes" id="UP001465755">
    <property type="component" value="Unassembled WGS sequence"/>
</dbReference>
<evidence type="ECO:0000313" key="4">
    <source>
        <dbReference type="Proteomes" id="UP001465755"/>
    </source>
</evidence>
<dbReference type="InterPro" id="IPR015421">
    <property type="entry name" value="PyrdxlP-dep_Trfase_major"/>
</dbReference>
<reference evidence="3 4" key="1">
    <citation type="journal article" date="2024" name="Nat. Commun.">
        <title>Phylogenomics reveals the evolutionary origins of lichenization in chlorophyte algae.</title>
        <authorList>
            <person name="Puginier C."/>
            <person name="Libourel C."/>
            <person name="Otte J."/>
            <person name="Skaloud P."/>
            <person name="Haon M."/>
            <person name="Grisel S."/>
            <person name="Petersen M."/>
            <person name="Berrin J.G."/>
            <person name="Delaux P.M."/>
            <person name="Dal Grande F."/>
            <person name="Keller J."/>
        </authorList>
    </citation>
    <scope>NUCLEOTIDE SEQUENCE [LARGE SCALE GENOMIC DNA]</scope>
    <source>
        <strain evidence="3 4">SAG 2036</strain>
    </source>
</reference>
<dbReference type="InterPro" id="IPR015424">
    <property type="entry name" value="PyrdxlP-dep_Trfase"/>
</dbReference>
<keyword evidence="4" id="KW-1185">Reference proteome</keyword>
<gene>
    <name evidence="3" type="ORF">WJX73_008728</name>
</gene>
<evidence type="ECO:0000256" key="1">
    <source>
        <dbReference type="ARBA" id="ARBA00022898"/>
    </source>
</evidence>
<dbReference type="Gene3D" id="3.40.640.10">
    <property type="entry name" value="Type I PLP-dependent aspartate aminotransferase-like (Major domain)"/>
    <property type="match status" value="1"/>
</dbReference>
<dbReference type="AlphaFoldDB" id="A0AAW1PE50"/>
<dbReference type="Pfam" id="PF00266">
    <property type="entry name" value="Aminotran_5"/>
    <property type="match status" value="1"/>
</dbReference>
<evidence type="ECO:0000259" key="2">
    <source>
        <dbReference type="Pfam" id="PF00266"/>
    </source>
</evidence>
<proteinExistence type="predicted"/>
<name>A0AAW1PE50_9CHLO</name>
<evidence type="ECO:0000313" key="3">
    <source>
        <dbReference type="EMBL" id="KAK9808120.1"/>
    </source>
</evidence>